<sequence>MNGRHDDVPGPSTTPRPTDWITTPITAHLLRGALDLERTEHGVLPHRLPARARSQCADGQLAMAEAQPSGVRLVFRTRATAVELDTLATKTVYQGAPPRPDGVYDLLVDGRLAGRENAPGGNVLIVDITTGSAETRPGPVGTVRFADLPDRVKDIEIWLPHNEITQLVALRTDAAVEPVPDTGRKVWLHHGSSISHGSDAESPSTTWPALAASRGGVELINLGLGGSALLDAFTARALRDTPAELISVKIGINLVNADLMRLRAFTPAVHGFLDTIREGHPSTPLLVVSPILCPIHEDTPGPSAPDFINLNAGKLQFRAAGDPAERAAGKLTLSVIREELSRIVKQRAVEDPNLHYMDGRDLYGEKDFAELPLPDQLHPDAATHRRIGERFARLAFGTGGPFAAECA</sequence>
<feature type="compositionally biased region" description="Polar residues" evidence="1">
    <location>
        <begin position="11"/>
        <end position="20"/>
    </location>
</feature>
<evidence type="ECO:0000259" key="2">
    <source>
        <dbReference type="Pfam" id="PF13472"/>
    </source>
</evidence>
<dbReference type="Gene3D" id="3.40.50.1110">
    <property type="entry name" value="SGNH hydrolase"/>
    <property type="match status" value="1"/>
</dbReference>
<accession>A0ABT1PQI4</accession>
<evidence type="ECO:0000313" key="4">
    <source>
        <dbReference type="EMBL" id="MCQ4079937.1"/>
    </source>
</evidence>
<gene>
    <name evidence="4" type="ORF">NGB36_04855</name>
</gene>
<feature type="domain" description="SGNH hydrolase-type esterase" evidence="2">
    <location>
        <begin position="191"/>
        <end position="386"/>
    </location>
</feature>
<dbReference type="SUPFAM" id="SSF52266">
    <property type="entry name" value="SGNH hydrolase"/>
    <property type="match status" value="1"/>
</dbReference>
<dbReference type="InterPro" id="IPR048977">
    <property type="entry name" value="SsfX3-like_N"/>
</dbReference>
<dbReference type="Proteomes" id="UP001057702">
    <property type="component" value="Unassembled WGS sequence"/>
</dbReference>
<feature type="region of interest" description="Disordered" evidence="1">
    <location>
        <begin position="1"/>
        <end position="20"/>
    </location>
</feature>
<comment type="caution">
    <text evidence="4">The sequence shown here is derived from an EMBL/GenBank/DDBJ whole genome shotgun (WGS) entry which is preliminary data.</text>
</comment>
<organism evidence="4 5">
    <name type="scientific">Streptomyces humicola</name>
    <dbReference type="NCBI Taxonomy" id="2953240"/>
    <lineage>
        <taxon>Bacteria</taxon>
        <taxon>Bacillati</taxon>
        <taxon>Actinomycetota</taxon>
        <taxon>Actinomycetes</taxon>
        <taxon>Kitasatosporales</taxon>
        <taxon>Streptomycetaceae</taxon>
        <taxon>Streptomyces</taxon>
    </lineage>
</organism>
<name>A0ABT1PQI4_9ACTN</name>
<protein>
    <submittedName>
        <fullName evidence="4">GDSL-type esterase/lipase family protein</fullName>
    </submittedName>
</protein>
<dbReference type="Pfam" id="PF21181">
    <property type="entry name" value="SsfX3_N"/>
    <property type="match status" value="1"/>
</dbReference>
<dbReference type="RefSeq" id="WP_255918797.1">
    <property type="nucleotide sequence ID" value="NZ_JANFNG010000002.1"/>
</dbReference>
<keyword evidence="5" id="KW-1185">Reference proteome</keyword>
<reference evidence="4" key="1">
    <citation type="submission" date="2022-06" db="EMBL/GenBank/DDBJ databases">
        <title>Draft genome sequence of Streptomyces sp. RB6PN25 isolated from peat swamp forest in Thailand.</title>
        <authorList>
            <person name="Duangmal K."/>
            <person name="Klaysubun C."/>
        </authorList>
    </citation>
    <scope>NUCLEOTIDE SEQUENCE</scope>
    <source>
        <strain evidence="4">RB6PN25</strain>
    </source>
</reference>
<dbReference type="EMBL" id="JANFNG010000002">
    <property type="protein sequence ID" value="MCQ4079937.1"/>
    <property type="molecule type" value="Genomic_DNA"/>
</dbReference>
<proteinExistence type="predicted"/>
<dbReference type="InterPro" id="IPR036514">
    <property type="entry name" value="SGNH_hydro_sf"/>
</dbReference>
<dbReference type="InterPro" id="IPR013830">
    <property type="entry name" value="SGNH_hydro"/>
</dbReference>
<dbReference type="Pfam" id="PF13472">
    <property type="entry name" value="Lipase_GDSL_2"/>
    <property type="match status" value="1"/>
</dbReference>
<evidence type="ECO:0000259" key="3">
    <source>
        <dbReference type="Pfam" id="PF21181"/>
    </source>
</evidence>
<dbReference type="Gene3D" id="2.60.120.260">
    <property type="entry name" value="Galactose-binding domain-like"/>
    <property type="match status" value="1"/>
</dbReference>
<feature type="domain" description="SsfX3-like N-terminal" evidence="3">
    <location>
        <begin position="31"/>
        <end position="162"/>
    </location>
</feature>
<evidence type="ECO:0000313" key="5">
    <source>
        <dbReference type="Proteomes" id="UP001057702"/>
    </source>
</evidence>
<evidence type="ECO:0000256" key="1">
    <source>
        <dbReference type="SAM" id="MobiDB-lite"/>
    </source>
</evidence>